<protein>
    <submittedName>
        <fullName evidence="1">Uncharacterized protein</fullName>
    </submittedName>
</protein>
<organism evidence="1 2">
    <name type="scientific">Phytophthora infestans</name>
    <name type="common">Potato late blight agent</name>
    <name type="synonym">Botrytis infestans</name>
    <dbReference type="NCBI Taxonomy" id="4787"/>
    <lineage>
        <taxon>Eukaryota</taxon>
        <taxon>Sar</taxon>
        <taxon>Stramenopiles</taxon>
        <taxon>Oomycota</taxon>
        <taxon>Peronosporomycetes</taxon>
        <taxon>Peronosporales</taxon>
        <taxon>Peronosporaceae</taxon>
        <taxon>Phytophthora</taxon>
    </lineage>
</organism>
<evidence type="ECO:0000313" key="1">
    <source>
        <dbReference type="EMBL" id="KAF4138473.1"/>
    </source>
</evidence>
<reference evidence="1" key="1">
    <citation type="submission" date="2020-03" db="EMBL/GenBank/DDBJ databases">
        <title>Hybrid Assembly of Korean Phytophthora infestans isolates.</title>
        <authorList>
            <person name="Prokchorchik M."/>
            <person name="Lee Y."/>
            <person name="Seo J."/>
            <person name="Cho J.-H."/>
            <person name="Park Y.-E."/>
            <person name="Jang D.-C."/>
            <person name="Im J.-S."/>
            <person name="Choi J.-G."/>
            <person name="Park H.-J."/>
            <person name="Lee G.-B."/>
            <person name="Lee Y.-G."/>
            <person name="Hong S.-Y."/>
            <person name="Cho K."/>
            <person name="Sohn K.H."/>
        </authorList>
    </citation>
    <scope>NUCLEOTIDE SEQUENCE</scope>
    <source>
        <strain evidence="1">KR_2_A2</strain>
    </source>
</reference>
<sequence length="81" mass="8861">MEAEKDPNREVPVARRLAAELATVAPSITALPTNGVVAATIHGNRSNYVMENAESDALSSVFLSFTRFPRSKNKGERCRKD</sequence>
<dbReference type="AlphaFoldDB" id="A0A8S9UD90"/>
<comment type="caution">
    <text evidence="1">The sequence shown here is derived from an EMBL/GenBank/DDBJ whole genome shotgun (WGS) entry which is preliminary data.</text>
</comment>
<name>A0A8S9UD90_PHYIN</name>
<proteinExistence type="predicted"/>
<dbReference type="EMBL" id="JAACNO010001669">
    <property type="protein sequence ID" value="KAF4138473.1"/>
    <property type="molecule type" value="Genomic_DNA"/>
</dbReference>
<dbReference type="Proteomes" id="UP000704712">
    <property type="component" value="Unassembled WGS sequence"/>
</dbReference>
<accession>A0A8S9UD90</accession>
<evidence type="ECO:0000313" key="2">
    <source>
        <dbReference type="Proteomes" id="UP000704712"/>
    </source>
</evidence>
<gene>
    <name evidence="1" type="ORF">GN958_ATG12339</name>
</gene>